<keyword evidence="7 20" id="KW-0945">Host-virus interaction</keyword>
<dbReference type="Proteomes" id="UP000316029">
    <property type="component" value="Segment"/>
</dbReference>
<dbReference type="GO" id="GO:0006355">
    <property type="term" value="P:regulation of DNA-templated transcription"/>
    <property type="evidence" value="ECO:0007669"/>
    <property type="project" value="InterPro"/>
</dbReference>
<evidence type="ECO:0000313" key="22">
    <source>
        <dbReference type="EMBL" id="AYE20352.1"/>
    </source>
</evidence>
<keyword evidence="19" id="KW-1078">G1/S host cell cycle checkpoint dysregulation by virus</keyword>
<keyword evidence="17" id="KW-0922">Interferon antiviral system evasion</keyword>
<organism evidence="22">
    <name type="scientific">Human adenovirus B serotype 7</name>
    <name type="common">HAdV-7</name>
    <name type="synonym">Human adenovirus 7</name>
    <dbReference type="NCBI Taxonomy" id="10519"/>
    <lineage>
        <taxon>Viruses</taxon>
        <taxon>Varidnaviria</taxon>
        <taxon>Bamfordvirae</taxon>
        <taxon>Preplasmiviricota</taxon>
        <taxon>Polisuviricotina</taxon>
        <taxon>Pharingeaviricetes</taxon>
        <taxon>Rowavirales</taxon>
        <taxon>Adenoviridae</taxon>
        <taxon>Mastadenovirus</taxon>
        <taxon>Mastadenovirus blackbeardi</taxon>
        <taxon>Human mastadenovirus B</taxon>
    </lineage>
</organism>
<evidence type="ECO:0000256" key="13">
    <source>
        <dbReference type="ARBA" id="ARBA00022961"/>
    </source>
</evidence>
<feature type="compositionally biased region" description="Low complexity" evidence="21">
    <location>
        <begin position="175"/>
        <end position="184"/>
    </location>
</feature>
<keyword evidence="18 20" id="KW-0899">Viral immunoevasion</keyword>
<evidence type="ECO:0000256" key="20">
    <source>
        <dbReference type="PIRNR" id="PIRNR003669"/>
    </source>
</evidence>
<keyword evidence="8" id="KW-1090">Inhibition of host innate immune response by virus</keyword>
<dbReference type="GO" id="GO:0039645">
    <property type="term" value="P:symbiont-mediated perturbation of host cell cycle G1/S transition checkpoint"/>
    <property type="evidence" value="ECO:0007669"/>
    <property type="project" value="UniProtKB-UniRule"/>
</dbReference>
<keyword evidence="6" id="KW-1048">Host nucleus</keyword>
<keyword evidence="13" id="KW-1105">Inhibition of host STAT1 by virus</keyword>
<keyword evidence="10" id="KW-0863">Zinc-finger</keyword>
<dbReference type="PIRSF" id="PIRSF003669">
    <property type="entry name" value="Aden_E1A"/>
    <property type="match status" value="1"/>
</dbReference>
<evidence type="ECO:0000256" key="10">
    <source>
        <dbReference type="ARBA" id="ARBA00022771"/>
    </source>
</evidence>
<evidence type="ECO:0000256" key="12">
    <source>
        <dbReference type="ARBA" id="ARBA00022833"/>
    </source>
</evidence>
<keyword evidence="16 20" id="KW-0804">Transcription</keyword>
<evidence type="ECO:0000256" key="1">
    <source>
        <dbReference type="ARBA" id="ARBA00004147"/>
    </source>
</evidence>
<evidence type="ECO:0000256" key="4">
    <source>
        <dbReference type="ARBA" id="ARBA00022504"/>
    </source>
</evidence>
<keyword evidence="4" id="KW-1121">Modulation of host cell cycle by virus</keyword>
<comment type="function">
    <text evidence="20">Plays a role in viral genome replication by driving entry of quiescent cells into the cell cycle.</text>
</comment>
<evidence type="ECO:0000256" key="3">
    <source>
        <dbReference type="ARBA" id="ARBA00019274"/>
    </source>
</evidence>
<reference evidence="22" key="1">
    <citation type="submission" date="2018-02" db="EMBL/GenBank/DDBJ databases">
        <title>Complete genome sequences of human adenoviruses type 7.</title>
        <authorList>
            <person name="Egorova A.A."/>
            <person name="Fadeev A.V."/>
            <person name="Slita A.V."/>
            <person name="Grudinin M.P."/>
            <person name="Amosova I.V."/>
            <person name="Lvov N.I."/>
            <person name="Komissarov A.B."/>
        </authorList>
    </citation>
    <scope>NUCLEOTIDE SEQUENCE [LARGE SCALE GENOMIC DNA]</scope>
    <source>
        <strain evidence="22">HAdV/Saint-Petersburg/43/2013</strain>
    </source>
</reference>
<evidence type="ECO:0000256" key="5">
    <source>
        <dbReference type="ARBA" id="ARBA00022518"/>
    </source>
</evidence>
<evidence type="ECO:0000256" key="15">
    <source>
        <dbReference type="ARBA" id="ARBA00023159"/>
    </source>
</evidence>
<keyword evidence="11" id="KW-1114">Inhibition of host interferon signaling pathway by virus</keyword>
<keyword evidence="5" id="KW-0244">Early protein</keyword>
<name>A0A386NCU0_ADE07</name>
<evidence type="ECO:0000256" key="17">
    <source>
        <dbReference type="ARBA" id="ARBA00023258"/>
    </source>
</evidence>
<evidence type="ECO:0000256" key="8">
    <source>
        <dbReference type="ARBA" id="ARBA00022632"/>
    </source>
</evidence>
<evidence type="ECO:0000256" key="14">
    <source>
        <dbReference type="ARBA" id="ARBA00023015"/>
    </source>
</evidence>
<protein>
    <recommendedName>
        <fullName evidence="3 20">Early E1A protein</fullName>
    </recommendedName>
</protein>
<keyword evidence="15 20" id="KW-0010">Activator</keyword>
<evidence type="ECO:0000256" key="11">
    <source>
        <dbReference type="ARBA" id="ARBA00022830"/>
    </source>
</evidence>
<accession>A0A386NCU0</accession>
<dbReference type="Pfam" id="PF02703">
    <property type="entry name" value="Adeno_E1A"/>
    <property type="match status" value="1"/>
</dbReference>
<proteinExistence type="inferred from homology"/>
<evidence type="ECO:0000256" key="19">
    <source>
        <dbReference type="ARBA" id="ARBA00023309"/>
    </source>
</evidence>
<evidence type="ECO:0000256" key="16">
    <source>
        <dbReference type="ARBA" id="ARBA00023163"/>
    </source>
</evidence>
<dbReference type="InterPro" id="IPR014410">
    <property type="entry name" value="Aden_E1A"/>
</dbReference>
<evidence type="ECO:0000256" key="18">
    <source>
        <dbReference type="ARBA" id="ARBA00023280"/>
    </source>
</evidence>
<comment type="similarity">
    <text evidence="2 20">Belongs to the adenoviridae E1A protein family.</text>
</comment>
<organismHost>
    <name type="scientific">Homo sapiens</name>
    <name type="common">Human</name>
    <dbReference type="NCBI Taxonomy" id="9606"/>
</organismHost>
<evidence type="ECO:0000256" key="9">
    <source>
        <dbReference type="ARBA" id="ARBA00022723"/>
    </source>
</evidence>
<evidence type="ECO:0000256" key="2">
    <source>
        <dbReference type="ARBA" id="ARBA00007334"/>
    </source>
</evidence>
<evidence type="ECO:0000256" key="7">
    <source>
        <dbReference type="ARBA" id="ARBA00022581"/>
    </source>
</evidence>
<dbReference type="GO" id="GO:0046872">
    <property type="term" value="F:metal ion binding"/>
    <property type="evidence" value="ECO:0007669"/>
    <property type="project" value="UniProtKB-UniRule"/>
</dbReference>
<comment type="subcellular location">
    <subcellularLocation>
        <location evidence="1">Host nucleus</location>
    </subcellularLocation>
</comment>
<keyword evidence="9" id="KW-0479">Metal-binding</keyword>
<evidence type="ECO:0000256" key="21">
    <source>
        <dbReference type="SAM" id="MobiDB-lite"/>
    </source>
</evidence>
<dbReference type="EMBL" id="MG923582">
    <property type="protein sequence ID" value="AYE20352.1"/>
    <property type="molecule type" value="Genomic_DNA"/>
</dbReference>
<sequence length="233" mass="25010">MRHLRFLPQEIISSETGIEILEFVVNTLMGDDPEPPVQPFDPPTLHDLYDLEVDGPEDPNEEAVNGFFTDSMLLAADEGLDINPPPETLVTPGVVVESGRGGKKLPDLGAAEMDLRCYEEGFPPSDDEDGETEQSIHTAVNEGVKAASDVFKLDCPELPGHGCKSCPVSDDESPSPDSTTSPPEIQAPAPANVCKPIPVKPKPGKRPAVDKLEDLLEGGDGPLDLSTRKLPRQ</sequence>
<feature type="region of interest" description="Disordered" evidence="21">
    <location>
        <begin position="162"/>
        <end position="233"/>
    </location>
</feature>
<evidence type="ECO:0000256" key="6">
    <source>
        <dbReference type="ARBA" id="ARBA00022562"/>
    </source>
</evidence>
<keyword evidence="12" id="KW-0862">Zinc</keyword>
<keyword evidence="14 20" id="KW-0805">Transcription regulation</keyword>